<keyword evidence="1" id="KW-0175">Coiled coil</keyword>
<feature type="coiled-coil region" evidence="1">
    <location>
        <begin position="141"/>
        <end position="168"/>
    </location>
</feature>
<organism evidence="2 3">
    <name type="scientific">Morus notabilis</name>
    <dbReference type="NCBI Taxonomy" id="981085"/>
    <lineage>
        <taxon>Eukaryota</taxon>
        <taxon>Viridiplantae</taxon>
        <taxon>Streptophyta</taxon>
        <taxon>Embryophyta</taxon>
        <taxon>Tracheophyta</taxon>
        <taxon>Spermatophyta</taxon>
        <taxon>Magnoliopsida</taxon>
        <taxon>eudicotyledons</taxon>
        <taxon>Gunneridae</taxon>
        <taxon>Pentapetalae</taxon>
        <taxon>rosids</taxon>
        <taxon>fabids</taxon>
        <taxon>Rosales</taxon>
        <taxon>Moraceae</taxon>
        <taxon>Moreae</taxon>
        <taxon>Morus</taxon>
    </lineage>
</organism>
<accession>W9R8U0</accession>
<reference evidence="3" key="1">
    <citation type="submission" date="2013-01" db="EMBL/GenBank/DDBJ databases">
        <title>Draft Genome Sequence of a Mulberry Tree, Morus notabilis C.K. Schneid.</title>
        <authorList>
            <person name="He N."/>
            <person name="Zhao S."/>
        </authorList>
    </citation>
    <scope>NUCLEOTIDE SEQUENCE</scope>
</reference>
<evidence type="ECO:0000313" key="2">
    <source>
        <dbReference type="EMBL" id="EXB62859.1"/>
    </source>
</evidence>
<dbReference type="EMBL" id="KE344457">
    <property type="protein sequence ID" value="EXB62859.1"/>
    <property type="molecule type" value="Genomic_DNA"/>
</dbReference>
<name>W9R8U0_9ROSA</name>
<dbReference type="Proteomes" id="UP000030645">
    <property type="component" value="Unassembled WGS sequence"/>
</dbReference>
<gene>
    <name evidence="2" type="ORF">L484_008709</name>
</gene>
<dbReference type="AlphaFoldDB" id="W9R8U0"/>
<sequence length="177" mass="19873">MKSVLSFAELNAKDLKLHAKDAELHAKDAELHAKDAELQAGNAELSRKDKQIQTLKEDAANAVKKIKESNEYENLMEQWFQVGYNASHSQGSSLHAYEYWPPLGPSLAVNRNKHLKLRELETIKNQLADAEKPLNVREGEIHAEDKELRTEEEKIEAVEEAAADAINISQSQTNMSA</sequence>
<evidence type="ECO:0000256" key="1">
    <source>
        <dbReference type="SAM" id="Coils"/>
    </source>
</evidence>
<proteinExistence type="predicted"/>
<protein>
    <submittedName>
        <fullName evidence="2">Uncharacterized protein</fullName>
    </submittedName>
</protein>
<feature type="coiled-coil region" evidence="1">
    <location>
        <begin position="19"/>
        <end position="65"/>
    </location>
</feature>
<evidence type="ECO:0000313" key="3">
    <source>
        <dbReference type="Proteomes" id="UP000030645"/>
    </source>
</evidence>
<keyword evidence="3" id="KW-1185">Reference proteome</keyword>